<sequence length="74" mass="8268">KKISIFNLKEEFNSKKCNVFQSLVSVENNTIKNSEGTVDITVACVPNLLCGLAAPCYVSRILQQEPSNHWAKKK</sequence>
<protein>
    <submittedName>
        <fullName evidence="1">Uncharacterized protein</fullName>
    </submittedName>
</protein>
<gene>
    <name evidence="1" type="ORF">PEVE_00030668</name>
</gene>
<feature type="non-terminal residue" evidence="1">
    <location>
        <position position="74"/>
    </location>
</feature>
<reference evidence="1 2" key="1">
    <citation type="submission" date="2022-05" db="EMBL/GenBank/DDBJ databases">
        <authorList>
            <consortium name="Genoscope - CEA"/>
            <person name="William W."/>
        </authorList>
    </citation>
    <scope>NUCLEOTIDE SEQUENCE [LARGE SCALE GENOMIC DNA]</scope>
</reference>
<evidence type="ECO:0000313" key="2">
    <source>
        <dbReference type="Proteomes" id="UP001159427"/>
    </source>
</evidence>
<organism evidence="1 2">
    <name type="scientific">Porites evermanni</name>
    <dbReference type="NCBI Taxonomy" id="104178"/>
    <lineage>
        <taxon>Eukaryota</taxon>
        <taxon>Metazoa</taxon>
        <taxon>Cnidaria</taxon>
        <taxon>Anthozoa</taxon>
        <taxon>Hexacorallia</taxon>
        <taxon>Scleractinia</taxon>
        <taxon>Fungiina</taxon>
        <taxon>Poritidae</taxon>
        <taxon>Porites</taxon>
    </lineage>
</organism>
<comment type="caution">
    <text evidence="1">The sequence shown here is derived from an EMBL/GenBank/DDBJ whole genome shotgun (WGS) entry which is preliminary data.</text>
</comment>
<accession>A0ABN8MBN9</accession>
<feature type="non-terminal residue" evidence="1">
    <location>
        <position position="1"/>
    </location>
</feature>
<keyword evidence="2" id="KW-1185">Reference proteome</keyword>
<dbReference type="EMBL" id="CALNXI010000435">
    <property type="protein sequence ID" value="CAH3027081.1"/>
    <property type="molecule type" value="Genomic_DNA"/>
</dbReference>
<proteinExistence type="predicted"/>
<dbReference type="Proteomes" id="UP001159427">
    <property type="component" value="Unassembled WGS sequence"/>
</dbReference>
<name>A0ABN8MBN9_9CNID</name>
<evidence type="ECO:0000313" key="1">
    <source>
        <dbReference type="EMBL" id="CAH3027081.1"/>
    </source>
</evidence>